<organism evidence="2">
    <name type="scientific">Polynucleobacter sp. UK-FUSCHL-C3</name>
    <dbReference type="NCBI Taxonomy" id="2955208"/>
    <lineage>
        <taxon>Bacteria</taxon>
        <taxon>Pseudomonadati</taxon>
        <taxon>Pseudomonadota</taxon>
        <taxon>Betaproteobacteria</taxon>
        <taxon>Burkholderiales</taxon>
        <taxon>Burkholderiaceae</taxon>
        <taxon>Polynucleobacter</taxon>
    </lineage>
</organism>
<accession>A0AAU8A3T3</accession>
<protein>
    <submittedName>
        <fullName evidence="2">ChaN family lipoprotein</fullName>
    </submittedName>
</protein>
<keyword evidence="2" id="KW-0449">Lipoprotein</keyword>
<sequence length="302" mass="33859">MNTIKRTYLIATLVFLLNGIVGSVAHSQTSAGKVDPQRPILDTRTQKTLSVAELIQKLDRVDYILLGEFHDNPSHHQLRGEFILRLNKPKQAVIVEYLLAGKEVRFTDSTQDSLHAAGFNSKAWPWSIYSPLFEQLRISQRPIFGSNLDRSISKAIFSGEPNPLPVQFKTDYQKSTLSGSAMSALEQDLIDGHCGKLPPTYLKPMMIVQRLTDISMAQALLERPSGILLAGNGHIRKDYGVPQVLKAIAPHRSVVNIAFIEDDGLDSKNLAKDRDRYDYVWLSKPIERKDPCADLHFSKPSK</sequence>
<reference evidence="2" key="1">
    <citation type="submission" date="2022-06" db="EMBL/GenBank/DDBJ databases">
        <title>New Polynucleobacter species.</title>
        <authorList>
            <person name="Hahn M.W."/>
        </authorList>
    </citation>
    <scope>NUCLEOTIDE SEQUENCE</scope>
    <source>
        <strain evidence="2">UK-FUSCHL-C3</strain>
    </source>
</reference>
<dbReference type="SUPFAM" id="SSF159501">
    <property type="entry name" value="EreA/ChaN-like"/>
    <property type="match status" value="1"/>
</dbReference>
<feature type="domain" description="Haem-binding uptake Tiki superfamily ChaN" evidence="1">
    <location>
        <begin position="54"/>
        <end position="245"/>
    </location>
</feature>
<dbReference type="Pfam" id="PF04187">
    <property type="entry name" value="Cofac_haem_bdg"/>
    <property type="match status" value="1"/>
</dbReference>
<dbReference type="CDD" id="cd14727">
    <property type="entry name" value="ChanN-like"/>
    <property type="match status" value="1"/>
</dbReference>
<dbReference type="InterPro" id="IPR007314">
    <property type="entry name" value="Cofac_haem-bd_dom"/>
</dbReference>
<name>A0AAU8A3T3_9BURK</name>
<gene>
    <name evidence="2" type="ORF">NKE59_03385</name>
</gene>
<dbReference type="EMBL" id="CP099959">
    <property type="protein sequence ID" value="XCC58348.1"/>
    <property type="molecule type" value="Genomic_DNA"/>
</dbReference>
<dbReference type="Gene3D" id="3.40.50.11550">
    <property type="match status" value="1"/>
</dbReference>
<proteinExistence type="predicted"/>
<evidence type="ECO:0000313" key="2">
    <source>
        <dbReference type="EMBL" id="XCC58348.1"/>
    </source>
</evidence>
<dbReference type="RefSeq" id="WP_353439570.1">
    <property type="nucleotide sequence ID" value="NZ_CP099959.1"/>
</dbReference>
<dbReference type="AlphaFoldDB" id="A0AAU8A3T3"/>
<evidence type="ECO:0000259" key="1">
    <source>
        <dbReference type="Pfam" id="PF04187"/>
    </source>
</evidence>